<evidence type="ECO:0000256" key="4">
    <source>
        <dbReference type="ARBA" id="ARBA00023136"/>
    </source>
</evidence>
<evidence type="ECO:0000313" key="8">
    <source>
        <dbReference type="Proteomes" id="UP000001844"/>
    </source>
</evidence>
<keyword evidence="4 5" id="KW-0472">Membrane</keyword>
<dbReference type="PROSITE" id="PS50801">
    <property type="entry name" value="STAS"/>
    <property type="match status" value="1"/>
</dbReference>
<accession>D5C310</accession>
<feature type="transmembrane region" description="Helical" evidence="5">
    <location>
        <begin position="109"/>
        <end position="130"/>
    </location>
</feature>
<evidence type="ECO:0000313" key="7">
    <source>
        <dbReference type="EMBL" id="ADE14902.1"/>
    </source>
</evidence>
<feature type="transmembrane region" description="Helical" evidence="5">
    <location>
        <begin position="33"/>
        <end position="53"/>
    </location>
</feature>
<dbReference type="GO" id="GO:0016020">
    <property type="term" value="C:membrane"/>
    <property type="evidence" value="ECO:0007669"/>
    <property type="project" value="UniProtKB-SubCell"/>
</dbReference>
<feature type="domain" description="STAS" evidence="6">
    <location>
        <begin position="462"/>
        <end position="576"/>
    </location>
</feature>
<dbReference type="Proteomes" id="UP000001844">
    <property type="component" value="Chromosome"/>
</dbReference>
<feature type="transmembrane region" description="Helical" evidence="5">
    <location>
        <begin position="313"/>
        <end position="334"/>
    </location>
</feature>
<feature type="transmembrane region" description="Helical" evidence="5">
    <location>
        <begin position="225"/>
        <end position="247"/>
    </location>
</feature>
<feature type="transmembrane region" description="Helical" evidence="5">
    <location>
        <begin position="340"/>
        <end position="363"/>
    </location>
</feature>
<dbReference type="KEGG" id="nhl:Nhal_1781"/>
<dbReference type="InterPro" id="IPR002645">
    <property type="entry name" value="STAS_dom"/>
</dbReference>
<keyword evidence="8" id="KW-1185">Reference proteome</keyword>
<feature type="transmembrane region" description="Helical" evidence="5">
    <location>
        <begin position="278"/>
        <end position="301"/>
    </location>
</feature>
<feature type="transmembrane region" description="Helical" evidence="5">
    <location>
        <begin position="142"/>
        <end position="161"/>
    </location>
</feature>
<dbReference type="PANTHER" id="PTHR11814">
    <property type="entry name" value="SULFATE TRANSPORTER"/>
    <property type="match status" value="1"/>
</dbReference>
<keyword evidence="2 5" id="KW-0812">Transmembrane</keyword>
<dbReference type="SUPFAM" id="SSF52091">
    <property type="entry name" value="SpoIIaa-like"/>
    <property type="match status" value="1"/>
</dbReference>
<dbReference type="InterPro" id="IPR036513">
    <property type="entry name" value="STAS_dom_sf"/>
</dbReference>
<dbReference type="CDD" id="cd07042">
    <property type="entry name" value="STAS_SulP_like_sulfate_transporter"/>
    <property type="match status" value="1"/>
</dbReference>
<evidence type="ECO:0000256" key="2">
    <source>
        <dbReference type="ARBA" id="ARBA00022692"/>
    </source>
</evidence>
<dbReference type="GO" id="GO:0008271">
    <property type="term" value="F:secondary active sulfate transmembrane transporter activity"/>
    <property type="evidence" value="ECO:0007669"/>
    <property type="project" value="InterPro"/>
</dbReference>
<feature type="transmembrane region" description="Helical" evidence="5">
    <location>
        <begin position="192"/>
        <end position="213"/>
    </location>
</feature>
<dbReference type="NCBIfam" id="TIGR00815">
    <property type="entry name" value="sulP"/>
    <property type="match status" value="1"/>
</dbReference>
<dbReference type="eggNOG" id="COG0659">
    <property type="taxonomic scope" value="Bacteria"/>
</dbReference>
<dbReference type="OrthoDB" id="9769739at2"/>
<feature type="transmembrane region" description="Helical" evidence="5">
    <location>
        <begin position="411"/>
        <end position="437"/>
    </location>
</feature>
<dbReference type="InterPro" id="IPR001902">
    <property type="entry name" value="SLC26A/SulP_fam"/>
</dbReference>
<comment type="subcellular location">
    <subcellularLocation>
        <location evidence="1">Membrane</location>
        <topology evidence="1">Multi-pass membrane protein</topology>
    </subcellularLocation>
</comment>
<evidence type="ECO:0000259" key="6">
    <source>
        <dbReference type="PROSITE" id="PS50801"/>
    </source>
</evidence>
<dbReference type="EMBL" id="CP001798">
    <property type="protein sequence ID" value="ADE14902.1"/>
    <property type="molecule type" value="Genomic_DNA"/>
</dbReference>
<dbReference type="HOGENOM" id="CLU_003182_13_2_6"/>
<dbReference type="InterPro" id="IPR018045">
    <property type="entry name" value="S04_transporter_CS"/>
</dbReference>
<keyword evidence="3 5" id="KW-1133">Transmembrane helix</keyword>
<feature type="transmembrane region" description="Helical" evidence="5">
    <location>
        <begin position="370"/>
        <end position="391"/>
    </location>
</feature>
<evidence type="ECO:0000256" key="1">
    <source>
        <dbReference type="ARBA" id="ARBA00004141"/>
    </source>
</evidence>
<reference evidence="8" key="1">
    <citation type="submission" date="2010-04" db="EMBL/GenBank/DDBJ databases">
        <title>Complete genome sequence of Nitrosococcus halophilus Nc4, a salt-adapted, aerobic obligate ammonia-oxidizing sulfur purple bacterium.</title>
        <authorList>
            <consortium name="US DOE Joint Genome Institute"/>
            <person name="Campbell M.A."/>
            <person name="Malfatti S.A."/>
            <person name="Chain P.S.G."/>
            <person name="Heidelberg J.F."/>
            <person name="Ward B.B."/>
            <person name="Klotz M.G."/>
        </authorList>
    </citation>
    <scope>NUCLEOTIDE SEQUENCE [LARGE SCALE GENOMIC DNA]</scope>
    <source>
        <strain evidence="8">Nc4</strain>
    </source>
</reference>
<dbReference type="PROSITE" id="PS01130">
    <property type="entry name" value="SLC26A"/>
    <property type="match status" value="1"/>
</dbReference>
<dbReference type="STRING" id="472759.Nhal_1781"/>
<organism evidence="7 8">
    <name type="scientific">Nitrosococcus halophilus (strain Nc4)</name>
    <dbReference type="NCBI Taxonomy" id="472759"/>
    <lineage>
        <taxon>Bacteria</taxon>
        <taxon>Pseudomonadati</taxon>
        <taxon>Pseudomonadota</taxon>
        <taxon>Gammaproteobacteria</taxon>
        <taxon>Chromatiales</taxon>
        <taxon>Chromatiaceae</taxon>
        <taxon>Nitrosococcus</taxon>
    </lineage>
</organism>
<sequence>MTHRNSTPPPSEQWLPALGWLRNYRRATFSADLTAGVITAILLVPQGMAYAVLAGLPPEVGLYASVVPPLLYVLTGTSRAMSVGPVSVAAILVAETLATTGQTAGDENYLAGAILLAALSGAALLLLGALRLGALANFLSHPVLSGFTSAAALIIIASQLGNLTGIPLARGDLWRTVEGLATHALDANGPTLALGVGTTLALIGLRGPLVRLLSRRGMSQDKAQLLGRAAPLLLVILTTTAVATLHLDALGVATVGEIPAGLPQPTLSFLTNPAWRELLLPAFMIAFIGYVESVSVAKVLARKRRQKIDPNQELVALGLSNLGAAVTGTMPVAGGFSRSMVNFAAGAQTQFAALITAILVGTVTLWLTPWFYYLPQAVLAAIIIVSVAPLIDLDTVRESWRYDRADTMSLAITFGGVLVVGLEGGLVLGVLLSVALYQWRAAKPHIALVGRVPGTEHYRNIHRHRVETWPELLLIRIDESLYFANAAYLDQFVANAVAERPQLRHLVFLMNPVNHIDLSAIETLIGLTIGLREAGITVHLAEVKGPVMDRLQESHLLTELPPGRVFLSTEEAVQALTQA</sequence>
<dbReference type="Pfam" id="PF01740">
    <property type="entry name" value="STAS"/>
    <property type="match status" value="1"/>
</dbReference>
<dbReference type="InterPro" id="IPR011547">
    <property type="entry name" value="SLC26A/SulP_dom"/>
</dbReference>
<protein>
    <submittedName>
        <fullName evidence="7">Sulfate transporter</fullName>
    </submittedName>
</protein>
<name>D5C310_NITHN</name>
<proteinExistence type="predicted"/>
<evidence type="ECO:0000256" key="3">
    <source>
        <dbReference type="ARBA" id="ARBA00022989"/>
    </source>
</evidence>
<gene>
    <name evidence="7" type="ordered locus">Nhal_1781</name>
</gene>
<evidence type="ECO:0000256" key="5">
    <source>
        <dbReference type="SAM" id="Phobius"/>
    </source>
</evidence>
<dbReference type="RefSeq" id="WP_013032787.1">
    <property type="nucleotide sequence ID" value="NC_013960.1"/>
</dbReference>
<dbReference type="Pfam" id="PF00916">
    <property type="entry name" value="Sulfate_transp"/>
    <property type="match status" value="1"/>
</dbReference>
<dbReference type="Gene3D" id="3.30.750.24">
    <property type="entry name" value="STAS domain"/>
    <property type="match status" value="1"/>
</dbReference>
<dbReference type="AlphaFoldDB" id="D5C310"/>